<dbReference type="EMBL" id="CP062796">
    <property type="protein sequence ID" value="QUL98214.1"/>
    <property type="molecule type" value="Genomic_DNA"/>
</dbReference>
<keyword evidence="2" id="KW-0813">Transport</keyword>
<evidence type="ECO:0000256" key="2">
    <source>
        <dbReference type="ARBA" id="ARBA00022448"/>
    </source>
</evidence>
<dbReference type="GO" id="GO:0051536">
    <property type="term" value="F:iron-sulfur cluster binding"/>
    <property type="evidence" value="ECO:0007669"/>
    <property type="project" value="UniProtKB-KW"/>
</dbReference>
<evidence type="ECO:0000256" key="7">
    <source>
        <dbReference type="ARBA" id="ARBA00023004"/>
    </source>
</evidence>
<dbReference type="PANTHER" id="PTHR43153:SF1">
    <property type="entry name" value="ELECTRON TRANSFER FLAVOPROTEIN SUBUNIT ALPHA, MITOCHONDRIAL"/>
    <property type="match status" value="1"/>
</dbReference>
<gene>
    <name evidence="10" type="ORF">IMF26_09250</name>
</gene>
<dbReference type="InterPro" id="IPR033947">
    <property type="entry name" value="ETF_alpha_N"/>
</dbReference>
<dbReference type="Pfam" id="PF01012">
    <property type="entry name" value="ETF"/>
    <property type="match status" value="1"/>
</dbReference>
<dbReference type="InterPro" id="IPR017900">
    <property type="entry name" value="4Fe4S_Fe_S_CS"/>
</dbReference>
<name>A0AAT9LAW3_9FIRM</name>
<feature type="domain" description="4Fe-4S ferredoxin-type" evidence="9">
    <location>
        <begin position="32"/>
        <end position="59"/>
    </location>
</feature>
<dbReference type="InterPro" id="IPR014730">
    <property type="entry name" value="ETF_a/b_N"/>
</dbReference>
<keyword evidence="5" id="KW-0274">FAD</keyword>
<dbReference type="Gene3D" id="3.30.70.20">
    <property type="match status" value="1"/>
</dbReference>
<dbReference type="PROSITE" id="PS51379">
    <property type="entry name" value="4FE4S_FER_2"/>
    <property type="match status" value="2"/>
</dbReference>
<dbReference type="Gene3D" id="3.40.50.620">
    <property type="entry name" value="HUPs"/>
    <property type="match status" value="1"/>
</dbReference>
<dbReference type="AlphaFoldDB" id="A0AAT9LAW3"/>
<evidence type="ECO:0000256" key="1">
    <source>
        <dbReference type="ARBA" id="ARBA00005817"/>
    </source>
</evidence>
<dbReference type="InterPro" id="IPR001308">
    <property type="entry name" value="ETF_a/FixB"/>
</dbReference>
<dbReference type="SMART" id="SM00893">
    <property type="entry name" value="ETF"/>
    <property type="match status" value="1"/>
</dbReference>
<evidence type="ECO:0000256" key="6">
    <source>
        <dbReference type="ARBA" id="ARBA00022982"/>
    </source>
</evidence>
<dbReference type="SUPFAM" id="SSF52467">
    <property type="entry name" value="DHS-like NAD/FAD-binding domain"/>
    <property type="match status" value="1"/>
</dbReference>
<evidence type="ECO:0000256" key="3">
    <source>
        <dbReference type="ARBA" id="ARBA00022630"/>
    </source>
</evidence>
<accession>A0AAT9LAW3</accession>
<dbReference type="PROSITE" id="PS00696">
    <property type="entry name" value="ETF_ALPHA"/>
    <property type="match status" value="1"/>
</dbReference>
<dbReference type="CDD" id="cd01715">
    <property type="entry name" value="ETF_alpha"/>
    <property type="match status" value="1"/>
</dbReference>
<evidence type="ECO:0000313" key="10">
    <source>
        <dbReference type="EMBL" id="QUL98214.1"/>
    </source>
</evidence>
<keyword evidence="3" id="KW-0285">Flavoprotein</keyword>
<reference evidence="10" key="2">
    <citation type="journal article" date="2023" name="Biology">
        <title>Prokaryotic Life Associated with Coal-Fire Gas Vents Revealed by Metagenomics.</title>
        <authorList>
            <person name="Kadnikov V.V."/>
            <person name="Mardanov A.V."/>
            <person name="Beletsky A.V."/>
            <person name="Karnachuk O.V."/>
            <person name="Ravin N.V."/>
        </authorList>
    </citation>
    <scope>NUCLEOTIDE SEQUENCE</scope>
    <source>
        <strain evidence="10">Bu02</strain>
    </source>
</reference>
<sequence>MSRIVVNPSLCDRCGECVAACPFGALSLRNDTVDVSDQCRLCLVCTRRCPRGAILLVKEKADGAGVSDVRTGVTGMRSGANKVEVLRDSARGIMVFAEYHGGRFEPVTYELIGKALELAGKVGDNVVCVAAGESVLEPARELLHYGVDKVLVYDAPELRYFVAPAYTEILEDAIRRVKPGVLLIGATPLGRSLAPRVAVRFRTGLTADCTILDIRPDGELVQTRPAFGGNIMATIVTRETRPQMATVRYKVMKRAERRPVPSGDLEEVTLSGSPGGTLARIREHLNRIKVISDSPLPKTESIADAEVIVAVGRGVRSDKDLPMFERLAERLGGVLACSRPLVEKGWFPASRQVGLSGRTVRPKLYIACGISGAIQHAAGMSESEVIIAINQDRNAQIFDVAHYGIVGDMYEIVPELLRLFSA</sequence>
<keyword evidence="4" id="KW-0479">Metal-binding</keyword>
<dbReference type="Pfam" id="PF00037">
    <property type="entry name" value="Fer4"/>
    <property type="match status" value="1"/>
</dbReference>
<keyword evidence="7" id="KW-0408">Iron</keyword>
<keyword evidence="6" id="KW-0249">Electron transport</keyword>
<feature type="domain" description="4Fe-4S ferredoxin-type" evidence="9">
    <location>
        <begin position="2"/>
        <end position="31"/>
    </location>
</feature>
<dbReference type="GO" id="GO:0033539">
    <property type="term" value="P:fatty acid beta-oxidation using acyl-CoA dehydrogenase"/>
    <property type="evidence" value="ECO:0007669"/>
    <property type="project" value="TreeGrafter"/>
</dbReference>
<dbReference type="GO" id="GO:0009055">
    <property type="term" value="F:electron transfer activity"/>
    <property type="evidence" value="ECO:0007669"/>
    <property type="project" value="InterPro"/>
</dbReference>
<evidence type="ECO:0000256" key="5">
    <source>
        <dbReference type="ARBA" id="ARBA00022827"/>
    </source>
</evidence>
<organism evidence="10">
    <name type="scientific">Candidatus Fermentithermobacillus carboniphilus</name>
    <dbReference type="NCBI Taxonomy" id="3085328"/>
    <lineage>
        <taxon>Bacteria</taxon>
        <taxon>Bacillati</taxon>
        <taxon>Bacillota</taxon>
        <taxon>Candidatus Fermentithermobacillia</taxon>
        <taxon>Candidatus Fermentithermobacillales</taxon>
        <taxon>Candidatus Fermentithermobacillaceae</taxon>
        <taxon>Candidatus Fermentithermobacillus</taxon>
    </lineage>
</organism>
<comment type="similarity">
    <text evidence="1">Belongs to the ETF alpha-subunit/FixB family.</text>
</comment>
<dbReference type="InterPro" id="IPR017896">
    <property type="entry name" value="4Fe4S_Fe-S-bd"/>
</dbReference>
<dbReference type="PROSITE" id="PS00198">
    <property type="entry name" value="4FE4S_FER_1"/>
    <property type="match status" value="2"/>
</dbReference>
<dbReference type="SUPFAM" id="SSF54862">
    <property type="entry name" value="4Fe-4S ferredoxins"/>
    <property type="match status" value="1"/>
</dbReference>
<keyword evidence="8" id="KW-0411">Iron-sulfur</keyword>
<dbReference type="InterPro" id="IPR018206">
    <property type="entry name" value="ETF_asu_C_CS"/>
</dbReference>
<dbReference type="InterPro" id="IPR014731">
    <property type="entry name" value="ETF_asu_C"/>
</dbReference>
<dbReference type="InterPro" id="IPR014729">
    <property type="entry name" value="Rossmann-like_a/b/a_fold"/>
</dbReference>
<dbReference type="Gene3D" id="3.40.50.1220">
    <property type="entry name" value="TPP-binding domain"/>
    <property type="match status" value="1"/>
</dbReference>
<proteinExistence type="inferred from homology"/>
<dbReference type="SUPFAM" id="SSF52402">
    <property type="entry name" value="Adenine nucleotide alpha hydrolases-like"/>
    <property type="match status" value="1"/>
</dbReference>
<evidence type="ECO:0000259" key="9">
    <source>
        <dbReference type="PROSITE" id="PS51379"/>
    </source>
</evidence>
<reference evidence="10" key="1">
    <citation type="submission" date="2020-10" db="EMBL/GenBank/DDBJ databases">
        <authorList>
            <person name="Kadnikov V."/>
            <person name="Beletsky A.V."/>
            <person name="Mardanov A.V."/>
            <person name="Karnachuk O.V."/>
            <person name="Ravin N.V."/>
        </authorList>
    </citation>
    <scope>NUCLEOTIDE SEQUENCE</scope>
    <source>
        <strain evidence="10">Bu02</strain>
    </source>
</reference>
<protein>
    <submittedName>
        <fullName evidence="10">Electron transfer flavoprotein subunit alpha</fullName>
    </submittedName>
</protein>
<dbReference type="GO" id="GO:0050660">
    <property type="term" value="F:flavin adenine dinucleotide binding"/>
    <property type="evidence" value="ECO:0007669"/>
    <property type="project" value="InterPro"/>
</dbReference>
<dbReference type="GO" id="GO:0046872">
    <property type="term" value="F:metal ion binding"/>
    <property type="evidence" value="ECO:0007669"/>
    <property type="project" value="UniProtKB-KW"/>
</dbReference>
<dbReference type="InterPro" id="IPR029035">
    <property type="entry name" value="DHS-like_NAD/FAD-binding_dom"/>
</dbReference>
<evidence type="ECO:0000256" key="4">
    <source>
        <dbReference type="ARBA" id="ARBA00022723"/>
    </source>
</evidence>
<evidence type="ECO:0000256" key="8">
    <source>
        <dbReference type="ARBA" id="ARBA00023014"/>
    </source>
</evidence>
<dbReference type="KEGG" id="fcz:IMF26_09250"/>
<dbReference type="PANTHER" id="PTHR43153">
    <property type="entry name" value="ELECTRON TRANSFER FLAVOPROTEIN ALPHA"/>
    <property type="match status" value="1"/>
</dbReference>
<dbReference type="Pfam" id="PF00766">
    <property type="entry name" value="ETF_alpha"/>
    <property type="match status" value="1"/>
</dbReference>